<reference evidence="1 2" key="1">
    <citation type="submission" date="2024-04" db="EMBL/GenBank/DDBJ databases">
        <title>Novel Shewanella species isolated from Baltic Sea sediments.</title>
        <authorList>
            <person name="Martin-Rodriguez A.J."/>
            <person name="Fernandez-Juarez V."/>
            <person name="Valeriano V.D."/>
            <person name="Mihindukulasooriya I."/>
            <person name="Ceresnova L."/>
            <person name="Joffre E."/>
            <person name="Jensie-Markopoulos S."/>
            <person name="Moore E.R.B."/>
            <person name="Sjoling A."/>
        </authorList>
    </citation>
    <scope>NUCLEOTIDE SEQUENCE [LARGE SCALE GENOMIC DNA]</scope>
    <source>
        <strain evidence="1 2">VAX-SP0-0CM-1</strain>
    </source>
</reference>
<evidence type="ECO:0000313" key="2">
    <source>
        <dbReference type="Proteomes" id="UP001489333"/>
    </source>
</evidence>
<dbReference type="RefSeq" id="WP_342902407.1">
    <property type="nucleotide sequence ID" value="NZ_JBCHKU010000034.1"/>
</dbReference>
<evidence type="ECO:0000313" key="1">
    <source>
        <dbReference type="EMBL" id="MEM6250687.1"/>
    </source>
</evidence>
<dbReference type="Proteomes" id="UP001489333">
    <property type="component" value="Unassembled WGS sequence"/>
</dbReference>
<dbReference type="EMBL" id="JBCHKU010000034">
    <property type="protein sequence ID" value="MEM6250687.1"/>
    <property type="molecule type" value="Genomic_DNA"/>
</dbReference>
<comment type="caution">
    <text evidence="1">The sequence shown here is derived from an EMBL/GenBank/DDBJ whole genome shotgun (WGS) entry which is preliminary data.</text>
</comment>
<name>A0ABU9UX96_9GAMM</name>
<sequence length="59" mass="6335">MPDNNELNVISKKMSDASIPQFEAEVSPLEADIMGAFVEDALDVQDAVDSAIEGDADHE</sequence>
<gene>
    <name evidence="1" type="ORF">AAGS29_19000</name>
</gene>
<organism evidence="1 2">
    <name type="scientific">Shewanella vaxholmensis</name>
    <dbReference type="NCBI Taxonomy" id="3063535"/>
    <lineage>
        <taxon>Bacteria</taxon>
        <taxon>Pseudomonadati</taxon>
        <taxon>Pseudomonadota</taxon>
        <taxon>Gammaproteobacteria</taxon>
        <taxon>Alteromonadales</taxon>
        <taxon>Shewanellaceae</taxon>
        <taxon>Shewanella</taxon>
    </lineage>
</organism>
<proteinExistence type="predicted"/>
<keyword evidence="2" id="KW-1185">Reference proteome</keyword>
<protein>
    <submittedName>
        <fullName evidence="1">Conjugal transfer protein TraD</fullName>
    </submittedName>
</protein>
<accession>A0ABU9UX96</accession>